<reference evidence="5 6" key="1">
    <citation type="submission" date="2020-04" db="EMBL/GenBank/DDBJ databases">
        <title>Usitatibacter rugosus gen. nov., sp. nov. and Usitatibacter palustris sp. nov., novel members of Usitatibacteraceae fam. nov. within the order Nitrosomonadales isolated from soil.</title>
        <authorList>
            <person name="Huber K.J."/>
            <person name="Neumann-Schaal M."/>
            <person name="Geppert A."/>
            <person name="Luckner M."/>
            <person name="Wanner G."/>
            <person name="Overmann J."/>
        </authorList>
    </citation>
    <scope>NUCLEOTIDE SEQUENCE [LARGE SCALE GENOMIC DNA]</scope>
    <source>
        <strain evidence="5 6">0125_3</strain>
    </source>
</reference>
<dbReference type="InterPro" id="IPR036390">
    <property type="entry name" value="WH_DNA-bd_sf"/>
</dbReference>
<keyword evidence="3" id="KW-0804">Transcription</keyword>
<accession>A0A6M4GXU3</accession>
<protein>
    <submittedName>
        <fullName evidence="5">HTH-type transcriptional activator HxlR</fullName>
    </submittedName>
</protein>
<feature type="domain" description="HTH hxlR-type" evidence="4">
    <location>
        <begin position="12"/>
        <end position="110"/>
    </location>
</feature>
<keyword evidence="6" id="KW-1185">Reference proteome</keyword>
<dbReference type="InterPro" id="IPR036388">
    <property type="entry name" value="WH-like_DNA-bd_sf"/>
</dbReference>
<evidence type="ECO:0000256" key="3">
    <source>
        <dbReference type="ARBA" id="ARBA00023163"/>
    </source>
</evidence>
<dbReference type="SUPFAM" id="SSF46785">
    <property type="entry name" value="Winged helix' DNA-binding domain"/>
    <property type="match status" value="1"/>
</dbReference>
<dbReference type="Proteomes" id="UP000501534">
    <property type="component" value="Chromosome"/>
</dbReference>
<evidence type="ECO:0000313" key="5">
    <source>
        <dbReference type="EMBL" id="QJR12076.1"/>
    </source>
</evidence>
<dbReference type="Pfam" id="PF01638">
    <property type="entry name" value="HxlR"/>
    <property type="match status" value="1"/>
</dbReference>
<evidence type="ECO:0000259" key="4">
    <source>
        <dbReference type="PROSITE" id="PS51118"/>
    </source>
</evidence>
<dbReference type="PROSITE" id="PS51118">
    <property type="entry name" value="HTH_HXLR"/>
    <property type="match status" value="1"/>
</dbReference>
<keyword evidence="1" id="KW-0805">Transcription regulation</keyword>
<evidence type="ECO:0000313" key="6">
    <source>
        <dbReference type="Proteomes" id="UP000501534"/>
    </source>
</evidence>
<dbReference type="CDD" id="cd00090">
    <property type="entry name" value="HTH_ARSR"/>
    <property type="match status" value="1"/>
</dbReference>
<dbReference type="AlphaFoldDB" id="A0A6M4GXU3"/>
<dbReference type="InterPro" id="IPR002577">
    <property type="entry name" value="HTH_HxlR"/>
</dbReference>
<dbReference type="InterPro" id="IPR011991">
    <property type="entry name" value="ArsR-like_HTH"/>
</dbReference>
<dbReference type="RefSeq" id="WP_171093957.1">
    <property type="nucleotide sequence ID" value="NZ_CP053069.1"/>
</dbReference>
<keyword evidence="2" id="KW-0238">DNA-binding</keyword>
<evidence type="ECO:0000256" key="2">
    <source>
        <dbReference type="ARBA" id="ARBA00023125"/>
    </source>
</evidence>
<gene>
    <name evidence="5" type="primary">hxlR</name>
    <name evidence="5" type="ORF">DSM104443_03159</name>
</gene>
<dbReference type="GO" id="GO:0006355">
    <property type="term" value="P:regulation of DNA-templated transcription"/>
    <property type="evidence" value="ECO:0007669"/>
    <property type="project" value="UniProtKB-ARBA"/>
</dbReference>
<dbReference type="Gene3D" id="1.10.10.10">
    <property type="entry name" value="Winged helix-like DNA-binding domain superfamily/Winged helix DNA-binding domain"/>
    <property type="match status" value="1"/>
</dbReference>
<organism evidence="5 6">
    <name type="scientific">Usitatibacter rugosus</name>
    <dbReference type="NCBI Taxonomy" id="2732067"/>
    <lineage>
        <taxon>Bacteria</taxon>
        <taxon>Pseudomonadati</taxon>
        <taxon>Pseudomonadota</taxon>
        <taxon>Betaproteobacteria</taxon>
        <taxon>Nitrosomonadales</taxon>
        <taxon>Usitatibacteraceae</taxon>
        <taxon>Usitatibacter</taxon>
    </lineage>
</organism>
<dbReference type="PANTHER" id="PTHR33204">
    <property type="entry name" value="TRANSCRIPTIONAL REGULATOR, MARR FAMILY"/>
    <property type="match status" value="1"/>
</dbReference>
<dbReference type="EMBL" id="CP053069">
    <property type="protein sequence ID" value="QJR12076.1"/>
    <property type="molecule type" value="Genomic_DNA"/>
</dbReference>
<dbReference type="GO" id="GO:0003677">
    <property type="term" value="F:DNA binding"/>
    <property type="evidence" value="ECO:0007669"/>
    <property type="project" value="UniProtKB-KW"/>
</dbReference>
<evidence type="ECO:0000256" key="1">
    <source>
        <dbReference type="ARBA" id="ARBA00023015"/>
    </source>
</evidence>
<dbReference type="PANTHER" id="PTHR33204:SF29">
    <property type="entry name" value="TRANSCRIPTIONAL REGULATOR"/>
    <property type="match status" value="1"/>
</dbReference>
<dbReference type="KEGG" id="uru:DSM104443_03159"/>
<proteinExistence type="predicted"/>
<sequence length="117" mass="13066">MARARTNPLADCPYTATNAALGGKWKLIIVYWLGESPRHFAALRERMFGISQKVLTQQLRELVADGIVERMETGKVPAKVVYSLTEHGKTVMPLLHSVRHWGMAHLERDGGPRPSSC</sequence>
<name>A0A6M4GXU3_9PROT</name>